<evidence type="ECO:0000313" key="4">
    <source>
        <dbReference type="Proteomes" id="UP000224006"/>
    </source>
</evidence>
<name>A0A2A9M3R0_BESBE</name>
<feature type="region of interest" description="Disordered" evidence="1">
    <location>
        <begin position="780"/>
        <end position="800"/>
    </location>
</feature>
<evidence type="ECO:0000256" key="1">
    <source>
        <dbReference type="SAM" id="MobiDB-lite"/>
    </source>
</evidence>
<feature type="compositionally biased region" description="Polar residues" evidence="1">
    <location>
        <begin position="662"/>
        <end position="673"/>
    </location>
</feature>
<dbReference type="InterPro" id="IPR011047">
    <property type="entry name" value="Quinoprotein_ADH-like_sf"/>
</dbReference>
<feature type="region of interest" description="Disordered" evidence="1">
    <location>
        <begin position="621"/>
        <end position="673"/>
    </location>
</feature>
<evidence type="ECO:0000313" key="3">
    <source>
        <dbReference type="EMBL" id="PFH32579.1"/>
    </source>
</evidence>
<accession>A0A2A9M3R0</accession>
<dbReference type="VEuPathDB" id="ToxoDB:BESB_011910"/>
<feature type="compositionally biased region" description="Basic and acidic residues" evidence="1">
    <location>
        <begin position="1016"/>
        <end position="1038"/>
    </location>
</feature>
<dbReference type="Gene3D" id="1.20.1280.50">
    <property type="match status" value="1"/>
</dbReference>
<dbReference type="GO" id="GO:0019005">
    <property type="term" value="C:SCF ubiquitin ligase complex"/>
    <property type="evidence" value="ECO:0007669"/>
    <property type="project" value="TreeGrafter"/>
</dbReference>
<dbReference type="InterPro" id="IPR001810">
    <property type="entry name" value="F-box_dom"/>
</dbReference>
<feature type="region of interest" description="Disordered" evidence="1">
    <location>
        <begin position="518"/>
        <end position="544"/>
    </location>
</feature>
<feature type="domain" description="F-box" evidence="2">
    <location>
        <begin position="19"/>
        <end position="61"/>
    </location>
</feature>
<dbReference type="SMART" id="SM00256">
    <property type="entry name" value="FBOX"/>
    <property type="match status" value="1"/>
</dbReference>
<dbReference type="InterPro" id="IPR015943">
    <property type="entry name" value="WD40/YVTN_repeat-like_dom_sf"/>
</dbReference>
<reference evidence="3 4" key="1">
    <citation type="submission" date="2017-09" db="EMBL/GenBank/DDBJ databases">
        <title>Genome sequencing of Besnoitia besnoiti strain Bb-Ger1.</title>
        <authorList>
            <person name="Schares G."/>
            <person name="Venepally P."/>
            <person name="Lorenzi H.A."/>
        </authorList>
    </citation>
    <scope>NUCLEOTIDE SEQUENCE [LARGE SCALE GENOMIC DNA]</scope>
    <source>
        <strain evidence="3 4">Bb-Ger1</strain>
    </source>
</reference>
<feature type="region of interest" description="Disordered" evidence="1">
    <location>
        <begin position="1012"/>
        <end position="1046"/>
    </location>
</feature>
<dbReference type="SUPFAM" id="SSF50998">
    <property type="entry name" value="Quinoprotein alcohol dehydrogenase-like"/>
    <property type="match status" value="1"/>
</dbReference>
<sequence>MAEIDTSASGPDVAAPSCLPTALLLQISSFLTPSDVCAMCATCRRWREVCCVDLQPLWREFVSKKFGRKYENYVTFTGDQDWRRLYLKISKFISNLRRGNAHVSYYAALLEPPLSDAYEGCLAMATDCSRLLWENGSVLQCVDIDKGKELWRVPVAHRKNGSSRPSVVVGKSKVFLHIEQQVHVYELTTGAFVTLLSIPPDDSGIPSPCPGVLDSAGNNMPLDVSLRNLHFTFLTRRTLFVFHSETLKLLYKVQHRELTPQIDTVDGIDFCWAGNRCCAGPEGAECHECSVHGFMFRPQCQQICRHIVTWLVKRSKSIQIWDIRDGSHVDCLSGHEAPVQKVRHVMNWRDIAEYFLASLDTEGIVRIWASKNRQFFCLQELRPDISRGSVFRMSFSTTHLMAMSKEAAGRDVLLTIWRFDQDAANQLLRQASAAQAKKVAEAEARRARALADGNGEEREAAPDIVLSRRKTNGVDSEAGKATSGCVPAAHASSCSSSLPISFHCVACHRETKKWRAVRASHQRTPAETPLAGSEGEPEEGEDELLRERRCSLFRKRLSSSCRDAGRHHGGSQPSRADRDSHAGACSPEALLGHGENADCPARALKACAGWRSSSRYRAAHSPHCCKTSTSPSVRRPTSGRPSSRSPPLSPCAGTAGGRQSARRQQAGDSSSAASLRHPLHVCSYSGVLAVDPNDPSPHVKRAFLYTRSRDASELESGCSMSFAVARDGLTSGSSEALLRSPSPVADVMQSQDSGTQRASEKLANLSVSCVSSMSSASALRETDSTLASASSESRPRGGDSDCDCPFCNCGSSNRCLFRRQSRHEAQASSSPGAVSRASARIRVVALSCSPAWLSIRSVPHSSEPPLAASPVHSTVVTAPPLPRFQIPTFGIPPSPPRFLPSFASAGQGEAERSSAATASPRSPSFSMSSLSHSTSAGSRSACARDARSPCSVLQKETTFTAGPRAYYADFIDGQLLALWNFSVPSSDRRYTAFRYSLSDWRVYDCVGQAATSPFQRSEDEKGSPQREQAPDTDRRVSREASPAQPALHQCRQPAIQYVQGRTSVRQTVIVMPAAPGVYGAAASGGETDLGTVVRRSPGPAAFSMENRGDVWTLLDWKCIALDPRGNVTVYDFCPA</sequence>
<comment type="caution">
    <text evidence="3">The sequence shown here is derived from an EMBL/GenBank/DDBJ whole genome shotgun (WGS) entry which is preliminary data.</text>
</comment>
<dbReference type="Pfam" id="PF12937">
    <property type="entry name" value="F-box-like"/>
    <property type="match status" value="1"/>
</dbReference>
<dbReference type="AlphaFoldDB" id="A0A2A9M3R0"/>
<dbReference type="RefSeq" id="XP_029216588.1">
    <property type="nucleotide sequence ID" value="XM_029359921.1"/>
</dbReference>
<dbReference type="OrthoDB" id="330962at2759"/>
<organism evidence="3 4">
    <name type="scientific">Besnoitia besnoiti</name>
    <name type="common">Apicomplexan protozoan</name>
    <dbReference type="NCBI Taxonomy" id="94643"/>
    <lineage>
        <taxon>Eukaryota</taxon>
        <taxon>Sar</taxon>
        <taxon>Alveolata</taxon>
        <taxon>Apicomplexa</taxon>
        <taxon>Conoidasida</taxon>
        <taxon>Coccidia</taxon>
        <taxon>Eucoccidiorida</taxon>
        <taxon>Eimeriorina</taxon>
        <taxon>Sarcocystidae</taxon>
        <taxon>Besnoitia</taxon>
    </lineage>
</organism>
<proteinExistence type="predicted"/>
<feature type="compositionally biased region" description="Low complexity" evidence="1">
    <location>
        <begin position="913"/>
        <end position="932"/>
    </location>
</feature>
<dbReference type="PANTHER" id="PTHR12874:SF9">
    <property type="entry name" value="F-BOX ONLY PROTEIN 48"/>
    <property type="match status" value="1"/>
</dbReference>
<dbReference type="GO" id="GO:0005737">
    <property type="term" value="C:cytoplasm"/>
    <property type="evidence" value="ECO:0007669"/>
    <property type="project" value="TreeGrafter"/>
</dbReference>
<dbReference type="KEGG" id="bbes:BESB_011910"/>
<protein>
    <submittedName>
        <fullName evidence="3">F-box domain-containing protein</fullName>
    </submittedName>
</protein>
<dbReference type="InterPro" id="IPR036047">
    <property type="entry name" value="F-box-like_dom_sf"/>
</dbReference>
<dbReference type="EMBL" id="NWUJ01000010">
    <property type="protein sequence ID" value="PFH32579.1"/>
    <property type="molecule type" value="Genomic_DNA"/>
</dbReference>
<dbReference type="GeneID" id="40306253"/>
<dbReference type="Gene3D" id="2.130.10.10">
    <property type="entry name" value="YVTN repeat-like/Quinoprotein amine dehydrogenase"/>
    <property type="match status" value="1"/>
</dbReference>
<feature type="compositionally biased region" description="Low complexity" evidence="1">
    <location>
        <begin position="627"/>
        <end position="646"/>
    </location>
</feature>
<evidence type="ECO:0000259" key="2">
    <source>
        <dbReference type="SMART" id="SM00256"/>
    </source>
</evidence>
<keyword evidence="4" id="KW-1185">Reference proteome</keyword>
<feature type="region of interest" description="Disordered" evidence="1">
    <location>
        <begin position="909"/>
        <end position="932"/>
    </location>
</feature>
<dbReference type="GO" id="GO:0031146">
    <property type="term" value="P:SCF-dependent proteasomal ubiquitin-dependent protein catabolic process"/>
    <property type="evidence" value="ECO:0007669"/>
    <property type="project" value="TreeGrafter"/>
</dbReference>
<dbReference type="PANTHER" id="PTHR12874">
    <property type="entry name" value="F-BOX ONLY PROTEIN 48-RELATED"/>
    <property type="match status" value="1"/>
</dbReference>
<dbReference type="Proteomes" id="UP000224006">
    <property type="component" value="Chromosome IX"/>
</dbReference>
<dbReference type="SUPFAM" id="SSF81383">
    <property type="entry name" value="F-box domain"/>
    <property type="match status" value="1"/>
</dbReference>
<gene>
    <name evidence="3" type="ORF">BESB_011910</name>
</gene>
<feature type="region of interest" description="Disordered" evidence="1">
    <location>
        <begin position="561"/>
        <end position="582"/>
    </location>
</feature>